<comment type="cofactor">
    <cofactor evidence="1 3">
        <name>a divalent metal cation</name>
        <dbReference type="ChEBI" id="CHEBI:60240"/>
    </cofactor>
</comment>
<dbReference type="EMBL" id="JAUCGQ010000001">
    <property type="protein sequence ID" value="MDM7855720.1"/>
    <property type="molecule type" value="Genomic_DNA"/>
</dbReference>
<keyword evidence="5" id="KW-1185">Reference proteome</keyword>
<dbReference type="NCBIfam" id="TIGR00172">
    <property type="entry name" value="maf"/>
    <property type="match status" value="1"/>
</dbReference>
<evidence type="ECO:0000313" key="4">
    <source>
        <dbReference type="EMBL" id="MDM7855720.1"/>
    </source>
</evidence>
<dbReference type="Proteomes" id="UP001529338">
    <property type="component" value="Unassembled WGS sequence"/>
</dbReference>
<dbReference type="PIRSF" id="PIRSF006305">
    <property type="entry name" value="Maf"/>
    <property type="match status" value="1"/>
</dbReference>
<dbReference type="HAMAP" id="MF_00528">
    <property type="entry name" value="Maf"/>
    <property type="match status" value="1"/>
</dbReference>
<dbReference type="PANTHER" id="PTHR43213">
    <property type="entry name" value="BIFUNCTIONAL DTTP/UTP PYROPHOSPHATASE/METHYLTRANSFERASE PROTEIN-RELATED"/>
    <property type="match status" value="1"/>
</dbReference>
<dbReference type="Gene3D" id="3.90.950.10">
    <property type="match status" value="1"/>
</dbReference>
<keyword evidence="3" id="KW-0546">Nucleotide metabolism</keyword>
<gene>
    <name evidence="4" type="ORF">QRT04_12340</name>
</gene>
<dbReference type="SUPFAM" id="SSF52972">
    <property type="entry name" value="ITPase-like"/>
    <property type="match status" value="1"/>
</dbReference>
<dbReference type="CDD" id="cd00555">
    <property type="entry name" value="Maf"/>
    <property type="match status" value="1"/>
</dbReference>
<accession>A0ABT7SHR9</accession>
<comment type="catalytic activity">
    <reaction evidence="3">
        <text>a ribonucleoside 5'-triphosphate + H2O = a ribonucleoside 5'-phosphate + diphosphate + H(+)</text>
        <dbReference type="Rhea" id="RHEA:23996"/>
        <dbReference type="ChEBI" id="CHEBI:15377"/>
        <dbReference type="ChEBI" id="CHEBI:15378"/>
        <dbReference type="ChEBI" id="CHEBI:33019"/>
        <dbReference type="ChEBI" id="CHEBI:58043"/>
        <dbReference type="ChEBI" id="CHEBI:61557"/>
        <dbReference type="EC" id="3.6.1.9"/>
    </reaction>
</comment>
<name>A0ABT7SHR9_9CELL</name>
<comment type="caution">
    <text evidence="4">The sequence shown here is derived from an EMBL/GenBank/DDBJ whole genome shotgun (WGS) entry which is preliminary data.</text>
</comment>
<reference evidence="4 5" key="1">
    <citation type="submission" date="2023-06" db="EMBL/GenBank/DDBJ databases">
        <title>Cellulomonas sp. MW4 Whole genome sequence.</title>
        <authorList>
            <person name="Park S."/>
        </authorList>
    </citation>
    <scope>NUCLEOTIDE SEQUENCE [LARGE SCALE GENOMIC DNA]</scope>
    <source>
        <strain evidence="4 5">MW4</strain>
    </source>
</reference>
<comment type="subcellular location">
    <subcellularLocation>
        <location evidence="3">Cytoplasm</location>
    </subcellularLocation>
</comment>
<dbReference type="InterPro" id="IPR003697">
    <property type="entry name" value="Maf-like"/>
</dbReference>
<comment type="caution">
    <text evidence="3">Lacks conserved residue(s) required for the propagation of feature annotation.</text>
</comment>
<dbReference type="PANTHER" id="PTHR43213:SF5">
    <property type="entry name" value="BIFUNCTIONAL DTTP_UTP PYROPHOSPHATASE_METHYLTRANSFERASE PROTEIN-RELATED"/>
    <property type="match status" value="1"/>
</dbReference>
<comment type="catalytic activity">
    <reaction evidence="3">
        <text>a 2'-deoxyribonucleoside 5'-triphosphate + H2O = a 2'-deoxyribonucleoside 5'-phosphate + diphosphate + H(+)</text>
        <dbReference type="Rhea" id="RHEA:44644"/>
        <dbReference type="ChEBI" id="CHEBI:15377"/>
        <dbReference type="ChEBI" id="CHEBI:15378"/>
        <dbReference type="ChEBI" id="CHEBI:33019"/>
        <dbReference type="ChEBI" id="CHEBI:61560"/>
        <dbReference type="ChEBI" id="CHEBI:65317"/>
        <dbReference type="EC" id="3.6.1.9"/>
    </reaction>
</comment>
<organism evidence="4 5">
    <name type="scientific">Cellulomonas alba</name>
    <dbReference type="NCBI Taxonomy" id="3053467"/>
    <lineage>
        <taxon>Bacteria</taxon>
        <taxon>Bacillati</taxon>
        <taxon>Actinomycetota</taxon>
        <taxon>Actinomycetes</taxon>
        <taxon>Micrococcales</taxon>
        <taxon>Cellulomonadaceae</taxon>
        <taxon>Cellulomonas</taxon>
    </lineage>
</organism>
<dbReference type="RefSeq" id="WP_289455580.1">
    <property type="nucleotide sequence ID" value="NZ_JAUCGQ010000001.1"/>
</dbReference>
<evidence type="ECO:0000256" key="2">
    <source>
        <dbReference type="ARBA" id="ARBA00022801"/>
    </source>
</evidence>
<keyword evidence="3" id="KW-0963">Cytoplasm</keyword>
<evidence type="ECO:0000256" key="3">
    <source>
        <dbReference type="HAMAP-Rule" id="MF_00528"/>
    </source>
</evidence>
<protein>
    <recommendedName>
        <fullName evidence="3">Nucleoside triphosphate pyrophosphatase</fullName>
        <ecNumber evidence="3">3.6.1.9</ecNumber>
    </recommendedName>
    <alternativeName>
        <fullName evidence="3">Nucleotide pyrophosphatase</fullName>
        <shortName evidence="3">Nucleotide PPase</shortName>
    </alternativeName>
</protein>
<evidence type="ECO:0000256" key="1">
    <source>
        <dbReference type="ARBA" id="ARBA00001968"/>
    </source>
</evidence>
<comment type="function">
    <text evidence="3">Nucleoside triphosphate pyrophosphatase. May have a dual role in cell division arrest and in preventing the incorporation of modified nucleotides into cellular nucleic acids.</text>
</comment>
<dbReference type="EC" id="3.6.1.9" evidence="3"/>
<evidence type="ECO:0000313" key="5">
    <source>
        <dbReference type="Proteomes" id="UP001529338"/>
    </source>
</evidence>
<feature type="active site" description="Proton acceptor" evidence="3">
    <location>
        <position position="100"/>
    </location>
</feature>
<comment type="similarity">
    <text evidence="3">Belongs to the Maf family.</text>
</comment>
<proteinExistence type="inferred from homology"/>
<sequence>MTRLLLASASPARRATLRAAGIDPLVAVSSVDEDAVLAAARERFGALDPADAVLVLAQAKAEDVARALDDGARELVVRDADGEPATDDDDLDDVLLLGCDSMLELDGEVLGKPTDADDAVRRWRAMRGRTGVLHTGHWLVDLRPTGADGTGTGTGATFGATASTTVHFADVSDAEVAAYVATGEPLLVAGAFTVDGLGGPFVESIEGDHHNVVGLSLPLLRELLGELDVTVTDLWRS</sequence>
<dbReference type="InterPro" id="IPR029001">
    <property type="entry name" value="ITPase-like_fam"/>
</dbReference>
<dbReference type="Pfam" id="PF02545">
    <property type="entry name" value="Maf"/>
    <property type="match status" value="1"/>
</dbReference>
<keyword evidence="2 3" id="KW-0378">Hydrolase</keyword>